<sequence length="120" mass="13204">MIHENSCGRCLQAAAALLYTGPGADRLTRRRRIPRRQRRPPRREEKRFAAAGVAAAAEVIAVRGIRGGTEVAELAVRIRGTGFDPFVTDCDLPVRQPPWAVGDTFDVVVDPADKFFAVVY</sequence>
<dbReference type="RefSeq" id="WP_189094583.1">
    <property type="nucleotide sequence ID" value="NZ_BMMH01000024.1"/>
</dbReference>
<comment type="caution">
    <text evidence="2">The sequence shown here is derived from an EMBL/GenBank/DDBJ whole genome shotgun (WGS) entry which is preliminary data.</text>
</comment>
<reference evidence="2" key="2">
    <citation type="submission" date="2020-09" db="EMBL/GenBank/DDBJ databases">
        <authorList>
            <person name="Sun Q."/>
            <person name="Zhou Y."/>
        </authorList>
    </citation>
    <scope>NUCLEOTIDE SEQUENCE</scope>
    <source>
        <strain evidence="2">CGMCC 4.3508</strain>
    </source>
</reference>
<reference evidence="2" key="1">
    <citation type="journal article" date="2014" name="Int. J. Syst. Evol. Microbiol.">
        <title>Complete genome sequence of Corynebacterium casei LMG S-19264T (=DSM 44701T), isolated from a smear-ripened cheese.</title>
        <authorList>
            <consortium name="US DOE Joint Genome Institute (JGI-PGF)"/>
            <person name="Walter F."/>
            <person name="Albersmeier A."/>
            <person name="Kalinowski J."/>
            <person name="Ruckert C."/>
        </authorList>
    </citation>
    <scope>NUCLEOTIDE SEQUENCE</scope>
    <source>
        <strain evidence="2">CGMCC 4.3508</strain>
    </source>
</reference>
<keyword evidence="3" id="KW-1185">Reference proteome</keyword>
<dbReference type="Proteomes" id="UP000638263">
    <property type="component" value="Unassembled WGS sequence"/>
</dbReference>
<protein>
    <submittedName>
        <fullName evidence="2">Uncharacterized protein</fullName>
    </submittedName>
</protein>
<proteinExistence type="predicted"/>
<evidence type="ECO:0000313" key="3">
    <source>
        <dbReference type="Proteomes" id="UP000638263"/>
    </source>
</evidence>
<evidence type="ECO:0000256" key="1">
    <source>
        <dbReference type="SAM" id="MobiDB-lite"/>
    </source>
</evidence>
<gene>
    <name evidence="2" type="ORF">GCM10011588_63170</name>
</gene>
<organism evidence="2 3">
    <name type="scientific">Nocardia jinanensis</name>
    <dbReference type="NCBI Taxonomy" id="382504"/>
    <lineage>
        <taxon>Bacteria</taxon>
        <taxon>Bacillati</taxon>
        <taxon>Actinomycetota</taxon>
        <taxon>Actinomycetes</taxon>
        <taxon>Mycobacteriales</taxon>
        <taxon>Nocardiaceae</taxon>
        <taxon>Nocardia</taxon>
    </lineage>
</organism>
<name>A0A917RXE1_9NOCA</name>
<dbReference type="AlphaFoldDB" id="A0A917RXE1"/>
<feature type="compositionally biased region" description="Basic residues" evidence="1">
    <location>
        <begin position="28"/>
        <end position="41"/>
    </location>
</feature>
<accession>A0A917RXE1</accession>
<evidence type="ECO:0000313" key="2">
    <source>
        <dbReference type="EMBL" id="GGL39735.1"/>
    </source>
</evidence>
<feature type="region of interest" description="Disordered" evidence="1">
    <location>
        <begin position="28"/>
        <end position="47"/>
    </location>
</feature>
<dbReference type="EMBL" id="BMMH01000024">
    <property type="protein sequence ID" value="GGL39735.1"/>
    <property type="molecule type" value="Genomic_DNA"/>
</dbReference>